<dbReference type="CDD" id="cd07324">
    <property type="entry name" value="M48C_Oma1-like"/>
    <property type="match status" value="1"/>
</dbReference>
<feature type="domain" description="Peptidase M48" evidence="8">
    <location>
        <begin position="50"/>
        <end position="229"/>
    </location>
</feature>
<dbReference type="Pfam" id="PF13432">
    <property type="entry name" value="TPR_16"/>
    <property type="match status" value="1"/>
</dbReference>
<dbReference type="SMART" id="SM00028">
    <property type="entry name" value="TPR"/>
    <property type="match status" value="2"/>
</dbReference>
<keyword evidence="2" id="KW-0645">Protease</keyword>
<dbReference type="GO" id="GO:0046872">
    <property type="term" value="F:metal ion binding"/>
    <property type="evidence" value="ECO:0007669"/>
    <property type="project" value="UniProtKB-KW"/>
</dbReference>
<evidence type="ECO:0000313" key="9">
    <source>
        <dbReference type="EMBL" id="ACI98360.1"/>
    </source>
</evidence>
<dbReference type="GO" id="GO:0051603">
    <property type="term" value="P:proteolysis involved in protein catabolic process"/>
    <property type="evidence" value="ECO:0007669"/>
    <property type="project" value="TreeGrafter"/>
</dbReference>
<dbReference type="RefSeq" id="WP_012566150.1">
    <property type="nucleotide sequence ID" value="NC_011420.2"/>
</dbReference>
<keyword evidence="4 9" id="KW-0378">Hydrolase</keyword>
<protein>
    <submittedName>
        <fullName evidence="9">Peptidase M48, Ste24p, putative</fullName>
        <ecNumber evidence="9">3.4.-.-</ecNumber>
    </submittedName>
</protein>
<dbReference type="PANTHER" id="PTHR22726:SF1">
    <property type="entry name" value="METALLOENDOPEPTIDASE OMA1, MITOCHONDRIAL"/>
    <property type="match status" value="1"/>
</dbReference>
<dbReference type="PANTHER" id="PTHR22726">
    <property type="entry name" value="METALLOENDOPEPTIDASE OMA1"/>
    <property type="match status" value="1"/>
</dbReference>
<dbReference type="Proteomes" id="UP000001591">
    <property type="component" value="Chromosome"/>
</dbReference>
<evidence type="ECO:0000256" key="7">
    <source>
        <dbReference type="PROSITE-ProRule" id="PRU00339"/>
    </source>
</evidence>
<dbReference type="GO" id="GO:0004222">
    <property type="term" value="F:metalloendopeptidase activity"/>
    <property type="evidence" value="ECO:0007669"/>
    <property type="project" value="InterPro"/>
</dbReference>
<dbReference type="KEGG" id="rce:RC1_0932"/>
<dbReference type="HOGENOM" id="CLU_030556_2_0_5"/>
<evidence type="ECO:0000256" key="3">
    <source>
        <dbReference type="ARBA" id="ARBA00022723"/>
    </source>
</evidence>
<dbReference type="SUPFAM" id="SSF48452">
    <property type="entry name" value="TPR-like"/>
    <property type="match status" value="1"/>
</dbReference>
<keyword evidence="3" id="KW-0479">Metal-binding</keyword>
<proteinExistence type="predicted"/>
<dbReference type="GO" id="GO:0016020">
    <property type="term" value="C:membrane"/>
    <property type="evidence" value="ECO:0007669"/>
    <property type="project" value="TreeGrafter"/>
</dbReference>
<dbReference type="InterPro" id="IPR001915">
    <property type="entry name" value="Peptidase_M48"/>
</dbReference>
<keyword evidence="6" id="KW-0482">Metalloprotease</keyword>
<keyword evidence="5" id="KW-0862">Zinc</keyword>
<evidence type="ECO:0000256" key="6">
    <source>
        <dbReference type="ARBA" id="ARBA00023049"/>
    </source>
</evidence>
<comment type="cofactor">
    <cofactor evidence="1">
        <name>Zn(2+)</name>
        <dbReference type="ChEBI" id="CHEBI:29105"/>
    </cofactor>
</comment>
<name>B6ISC4_RHOCS</name>
<feature type="repeat" description="TPR" evidence="7">
    <location>
        <begin position="311"/>
        <end position="344"/>
    </location>
</feature>
<evidence type="ECO:0000256" key="5">
    <source>
        <dbReference type="ARBA" id="ARBA00022833"/>
    </source>
</evidence>
<evidence type="ECO:0000256" key="2">
    <source>
        <dbReference type="ARBA" id="ARBA00022670"/>
    </source>
</evidence>
<reference evidence="9 10" key="1">
    <citation type="journal article" date="2010" name="BMC Genomics">
        <title>Metabolic flexibility revealed in the genome of the cyst-forming alpha-1 proteobacterium Rhodospirillum centenum.</title>
        <authorList>
            <person name="Lu Y.K."/>
            <person name="Marden J."/>
            <person name="Han M."/>
            <person name="Swingley W.D."/>
            <person name="Mastrian S.D."/>
            <person name="Chowdhury S.R."/>
            <person name="Hao J."/>
            <person name="Helmy T."/>
            <person name="Kim S."/>
            <person name="Kurdoglu A.A."/>
            <person name="Matthies H.J."/>
            <person name="Rollo D."/>
            <person name="Stothard P."/>
            <person name="Blankenship R.E."/>
            <person name="Bauer C.E."/>
            <person name="Touchman J.W."/>
        </authorList>
    </citation>
    <scope>NUCLEOTIDE SEQUENCE [LARGE SCALE GENOMIC DNA]</scope>
    <source>
        <strain evidence="10">ATCC 51521 / SW</strain>
    </source>
</reference>
<sequence>MGPYPKRLAYAAVAWVVSVLLAVQPAMAQRQLSFIRDAEIEHILKAYTTPLFKASGIIPEAVTIGLIKDDSLNAFVAGGQNIFVHTGLLIESTDASQVIGVLAHETGHIAGGHLARSRDAIEDASTVASLAMLLGLAAAIGSGRGDVGTGVIAGGQELARRTFFSFSRTQEGSADEFAMSTLEKIGWSSRGLLAFMERLASQELVPESRQVEYVRTHPLTRNRIEVIKHFVERESKHSDSPLPAEFAEMHARMKAKLVGFLRPDLALRRYAESDRSVAGRYGRAIGLYQKGEIGKALEILDGLLAQEPANPYFHELRGQILFENGRAAEAVPSYRRAVELLPDSGLLRSALAHALLEVQDDRLLDEAIANLQAAALKERYSSFIWRLLASAYSRADNQPLLAYSMAEEALARGDVRAAKFHADRAEQLLPAGSPEWIRAQDIRVMVDSRPTARSG</sequence>
<dbReference type="EC" id="3.4.-.-" evidence="9"/>
<dbReference type="eggNOG" id="COG4783">
    <property type="taxonomic scope" value="Bacteria"/>
</dbReference>
<dbReference type="OrthoDB" id="9814887at2"/>
<gene>
    <name evidence="9" type="ordered locus">RC1_0932</name>
</gene>
<dbReference type="AlphaFoldDB" id="B6ISC4"/>
<evidence type="ECO:0000256" key="4">
    <source>
        <dbReference type="ARBA" id="ARBA00022801"/>
    </source>
</evidence>
<dbReference type="PROSITE" id="PS50005">
    <property type="entry name" value="TPR"/>
    <property type="match status" value="1"/>
</dbReference>
<evidence type="ECO:0000256" key="1">
    <source>
        <dbReference type="ARBA" id="ARBA00001947"/>
    </source>
</evidence>
<dbReference type="InterPro" id="IPR011990">
    <property type="entry name" value="TPR-like_helical_dom_sf"/>
</dbReference>
<dbReference type="Gene3D" id="3.30.2010.10">
    <property type="entry name" value="Metalloproteases ('zincins'), catalytic domain"/>
    <property type="match status" value="1"/>
</dbReference>
<accession>B6ISC4</accession>
<organism evidence="9 10">
    <name type="scientific">Rhodospirillum centenum (strain ATCC 51521 / SW)</name>
    <dbReference type="NCBI Taxonomy" id="414684"/>
    <lineage>
        <taxon>Bacteria</taxon>
        <taxon>Pseudomonadati</taxon>
        <taxon>Pseudomonadota</taxon>
        <taxon>Alphaproteobacteria</taxon>
        <taxon>Rhodospirillales</taxon>
        <taxon>Rhodospirillaceae</taxon>
        <taxon>Rhodospirillum</taxon>
    </lineage>
</organism>
<dbReference type="Gene3D" id="1.25.40.10">
    <property type="entry name" value="Tetratricopeptide repeat domain"/>
    <property type="match status" value="1"/>
</dbReference>
<keyword evidence="10" id="KW-1185">Reference proteome</keyword>
<keyword evidence="7" id="KW-0802">TPR repeat</keyword>
<evidence type="ECO:0000259" key="8">
    <source>
        <dbReference type="Pfam" id="PF01435"/>
    </source>
</evidence>
<dbReference type="STRING" id="414684.RC1_0932"/>
<dbReference type="InterPro" id="IPR051156">
    <property type="entry name" value="Mito/Outer_Membr_Metalloprot"/>
</dbReference>
<dbReference type="InterPro" id="IPR019734">
    <property type="entry name" value="TPR_rpt"/>
</dbReference>
<evidence type="ECO:0000313" key="10">
    <source>
        <dbReference type="Proteomes" id="UP000001591"/>
    </source>
</evidence>
<dbReference type="Pfam" id="PF01435">
    <property type="entry name" value="Peptidase_M48"/>
    <property type="match status" value="1"/>
</dbReference>
<dbReference type="EMBL" id="CP000613">
    <property type="protein sequence ID" value="ACI98360.1"/>
    <property type="molecule type" value="Genomic_DNA"/>
</dbReference>